<evidence type="ECO:0000256" key="2">
    <source>
        <dbReference type="ARBA" id="ARBA00023315"/>
    </source>
</evidence>
<evidence type="ECO:0000256" key="1">
    <source>
        <dbReference type="ARBA" id="ARBA00022679"/>
    </source>
</evidence>
<dbReference type="PROSITE" id="PS51186">
    <property type="entry name" value="GNAT"/>
    <property type="match status" value="1"/>
</dbReference>
<evidence type="ECO:0000256" key="3">
    <source>
        <dbReference type="SAM" id="MobiDB-lite"/>
    </source>
</evidence>
<gene>
    <name evidence="5" type="ORF">EHYA_03379</name>
</gene>
<evidence type="ECO:0000313" key="6">
    <source>
        <dbReference type="Proteomes" id="UP000286931"/>
    </source>
</evidence>
<sequence length="180" mass="19791">MPEFADFEPAGGKSRQPRATPVSVRHATVADVERCAVLARRYAGEGADAVDFEGLVRGWLRRPTGCFLVAIGADHDVIGYGRVVRLDVATAPTGYYLAGVVVDPDARRLGAGTSPTRSRLDWIEARAPEARYFCNARNRVSVELHARMGFHEETRDFEIPGVTFEGGVGVLFRKVFRDRA</sequence>
<proteinExistence type="predicted"/>
<feature type="domain" description="N-acetyltransferase" evidence="4">
    <location>
        <begin position="22"/>
        <end position="177"/>
    </location>
</feature>
<dbReference type="EMBL" id="BIFH01000018">
    <property type="protein sequence ID" value="GCD95696.1"/>
    <property type="molecule type" value="Genomic_DNA"/>
</dbReference>
<keyword evidence="1" id="KW-0808">Transferase</keyword>
<dbReference type="Proteomes" id="UP000286931">
    <property type="component" value="Unassembled WGS sequence"/>
</dbReference>
<comment type="caution">
    <text evidence="5">The sequence shown here is derived from an EMBL/GenBank/DDBJ whole genome shotgun (WGS) entry which is preliminary data.</text>
</comment>
<dbReference type="InterPro" id="IPR000182">
    <property type="entry name" value="GNAT_dom"/>
</dbReference>
<organism evidence="5 6">
    <name type="scientific">Embleya hyalina</name>
    <dbReference type="NCBI Taxonomy" id="516124"/>
    <lineage>
        <taxon>Bacteria</taxon>
        <taxon>Bacillati</taxon>
        <taxon>Actinomycetota</taxon>
        <taxon>Actinomycetes</taxon>
        <taxon>Kitasatosporales</taxon>
        <taxon>Streptomycetaceae</taxon>
        <taxon>Embleya</taxon>
    </lineage>
</organism>
<dbReference type="InterPro" id="IPR050832">
    <property type="entry name" value="Bact_Acetyltransf"/>
</dbReference>
<keyword evidence="2" id="KW-0012">Acyltransferase</keyword>
<dbReference type="OrthoDB" id="3254236at2"/>
<dbReference type="AlphaFoldDB" id="A0A401YM59"/>
<name>A0A401YM59_9ACTN</name>
<dbReference type="GO" id="GO:0016747">
    <property type="term" value="F:acyltransferase activity, transferring groups other than amino-acyl groups"/>
    <property type="evidence" value="ECO:0007669"/>
    <property type="project" value="InterPro"/>
</dbReference>
<dbReference type="PANTHER" id="PTHR43877">
    <property type="entry name" value="AMINOALKYLPHOSPHONATE N-ACETYLTRANSFERASE-RELATED-RELATED"/>
    <property type="match status" value="1"/>
</dbReference>
<protein>
    <recommendedName>
        <fullName evidence="4">N-acetyltransferase domain-containing protein</fullName>
    </recommendedName>
</protein>
<reference evidence="5 6" key="1">
    <citation type="submission" date="2018-12" db="EMBL/GenBank/DDBJ databases">
        <title>Draft genome sequence of Embleya hyalina NBRC 13850T.</title>
        <authorList>
            <person name="Komaki H."/>
            <person name="Hosoyama A."/>
            <person name="Kimura A."/>
            <person name="Ichikawa N."/>
            <person name="Tamura T."/>
        </authorList>
    </citation>
    <scope>NUCLEOTIDE SEQUENCE [LARGE SCALE GENOMIC DNA]</scope>
    <source>
        <strain evidence="5 6">NBRC 13850</strain>
    </source>
</reference>
<accession>A0A401YM59</accession>
<feature type="region of interest" description="Disordered" evidence="3">
    <location>
        <begin position="1"/>
        <end position="21"/>
    </location>
</feature>
<keyword evidence="6" id="KW-1185">Reference proteome</keyword>
<dbReference type="SUPFAM" id="SSF55729">
    <property type="entry name" value="Acyl-CoA N-acyltransferases (Nat)"/>
    <property type="match status" value="1"/>
</dbReference>
<evidence type="ECO:0000313" key="5">
    <source>
        <dbReference type="EMBL" id="GCD95696.1"/>
    </source>
</evidence>
<evidence type="ECO:0000259" key="4">
    <source>
        <dbReference type="PROSITE" id="PS51186"/>
    </source>
</evidence>
<dbReference type="Pfam" id="PF00583">
    <property type="entry name" value="Acetyltransf_1"/>
    <property type="match status" value="1"/>
</dbReference>
<dbReference type="PANTHER" id="PTHR43877:SF2">
    <property type="entry name" value="AMINOALKYLPHOSPHONATE N-ACETYLTRANSFERASE-RELATED"/>
    <property type="match status" value="1"/>
</dbReference>
<dbReference type="InterPro" id="IPR016181">
    <property type="entry name" value="Acyl_CoA_acyltransferase"/>
</dbReference>
<dbReference type="Gene3D" id="3.40.630.30">
    <property type="match status" value="1"/>
</dbReference>
<dbReference type="RefSeq" id="WP_126637797.1">
    <property type="nucleotide sequence ID" value="NZ_BIFH01000018.1"/>
</dbReference>